<comment type="caution">
    <text evidence="2">The sequence shown here is derived from an EMBL/GenBank/DDBJ whole genome shotgun (WGS) entry which is preliminary data.</text>
</comment>
<dbReference type="Proteomes" id="UP000694240">
    <property type="component" value="Chromosome 10"/>
</dbReference>
<gene>
    <name evidence="2" type="ORF">ISN45_Aa05g017160</name>
</gene>
<name>A0A8T1ZLE2_9BRAS</name>
<evidence type="ECO:0000259" key="1">
    <source>
        <dbReference type="PROSITE" id="PS50181"/>
    </source>
</evidence>
<dbReference type="InterPro" id="IPR001810">
    <property type="entry name" value="F-box_dom"/>
</dbReference>
<dbReference type="PROSITE" id="PS50181">
    <property type="entry name" value="FBOX"/>
    <property type="match status" value="1"/>
</dbReference>
<dbReference type="AlphaFoldDB" id="A0A8T1ZLE2"/>
<organism evidence="2 3">
    <name type="scientific">Arabidopsis thaliana x Arabidopsis arenosa</name>
    <dbReference type="NCBI Taxonomy" id="1240361"/>
    <lineage>
        <taxon>Eukaryota</taxon>
        <taxon>Viridiplantae</taxon>
        <taxon>Streptophyta</taxon>
        <taxon>Embryophyta</taxon>
        <taxon>Tracheophyta</taxon>
        <taxon>Spermatophyta</taxon>
        <taxon>Magnoliopsida</taxon>
        <taxon>eudicotyledons</taxon>
        <taxon>Gunneridae</taxon>
        <taxon>Pentapetalae</taxon>
        <taxon>rosids</taxon>
        <taxon>malvids</taxon>
        <taxon>Brassicales</taxon>
        <taxon>Brassicaceae</taxon>
        <taxon>Camelineae</taxon>
        <taxon>Arabidopsis</taxon>
    </lineage>
</organism>
<sequence>MEQKCKIGGEGLRNGNVVNVDRISELPEALLLHILSSLPTETVIATSVLSKSWTSLWKMVPNLKFDSKYHHTFSENVCRSLISHRTPFLESLHLRIEDESDALDVGILIGIAFARHMRKFVLKFPFQEESYVRFPSAWCSCNDTLEILKLKYYILLDFPSLVCLKSLRKLHLYHVKFKDEESVCNLLCGCPSLEDLVVHRYSTIDVLTYTIVVPSLQRLTIYDDYYGEGVGGYVINAPSLKYLNIDGFNGLEFCLIEKAPELVEAKISDIFEIANENILESLTSAKRLSLHLPPLKIKYPIGKIFYQLLSLELRTFSYEWCNLLSFMLDSSPKLQILKLIDPYRFARDDCPVGWEWNEKEVATYILQCLIENAPELVEAEIIDVIDITNENILESLTSVKRLSLDLSLLEIKFPTGKIFYQLVYLELGTYNSKWWKLLSLMLDSSPVLQILKLNNAYLCDDGKGLSGLKWNPPKCVAECLLFHLEKLLWIGYEWQQGDEKEVATYILENARCLKKATFSTKRIDPDKMEKLEKRREMLNELANVSRASNSCHLVFDSI</sequence>
<dbReference type="CDD" id="cd22160">
    <property type="entry name" value="F-box_AtFBL13-like"/>
    <property type="match status" value="1"/>
</dbReference>
<dbReference type="Pfam" id="PF23622">
    <property type="entry name" value="LRR_At1g61320_AtMIF1"/>
    <property type="match status" value="1"/>
</dbReference>
<proteinExistence type="predicted"/>
<evidence type="ECO:0000313" key="3">
    <source>
        <dbReference type="Proteomes" id="UP000694240"/>
    </source>
</evidence>
<dbReference type="InterPro" id="IPR053781">
    <property type="entry name" value="F-box_AtFBL13-like"/>
</dbReference>
<dbReference type="PANTHER" id="PTHR31900">
    <property type="entry name" value="F-BOX/RNI SUPERFAMILY PROTEIN-RELATED"/>
    <property type="match status" value="1"/>
</dbReference>
<evidence type="ECO:0000313" key="2">
    <source>
        <dbReference type="EMBL" id="KAG7560166.1"/>
    </source>
</evidence>
<dbReference type="Pfam" id="PF00646">
    <property type="entry name" value="F-box"/>
    <property type="match status" value="1"/>
</dbReference>
<accession>A0A8T1ZLE2</accession>
<dbReference type="InterPro" id="IPR006566">
    <property type="entry name" value="FBD"/>
</dbReference>
<dbReference type="PANTHER" id="PTHR31900:SF34">
    <property type="entry name" value="EMB|CAB62440.1-RELATED"/>
    <property type="match status" value="1"/>
</dbReference>
<dbReference type="SMART" id="SM00579">
    <property type="entry name" value="FBD"/>
    <property type="match status" value="1"/>
</dbReference>
<dbReference type="InterPro" id="IPR055357">
    <property type="entry name" value="LRR_At1g61320_AtMIF1"/>
</dbReference>
<dbReference type="Pfam" id="PF08387">
    <property type="entry name" value="FBD"/>
    <property type="match status" value="1"/>
</dbReference>
<keyword evidence="3" id="KW-1185">Reference proteome</keyword>
<feature type="domain" description="F-box" evidence="1">
    <location>
        <begin position="20"/>
        <end position="72"/>
    </location>
</feature>
<dbReference type="EMBL" id="JAEFBK010000010">
    <property type="protein sequence ID" value="KAG7560166.1"/>
    <property type="molecule type" value="Genomic_DNA"/>
</dbReference>
<dbReference type="InterPro" id="IPR050232">
    <property type="entry name" value="FBL13/AtMIF1-like"/>
</dbReference>
<reference evidence="2 3" key="1">
    <citation type="submission" date="2020-12" db="EMBL/GenBank/DDBJ databases">
        <title>Concerted genomic and epigenomic changes stabilize Arabidopsis allopolyploids.</title>
        <authorList>
            <person name="Chen Z."/>
        </authorList>
    </citation>
    <scope>NUCLEOTIDE SEQUENCE [LARGE SCALE GENOMIC DNA]</scope>
    <source>
        <strain evidence="2">Allo738</strain>
        <tissue evidence="2">Leaf</tissue>
    </source>
</reference>
<protein>
    <submittedName>
        <fullName evidence="2">FBD domain</fullName>
    </submittedName>
</protein>